<dbReference type="EMBL" id="CP155447">
    <property type="protein sequence ID" value="XBH02067.1"/>
    <property type="molecule type" value="Genomic_DNA"/>
</dbReference>
<name>A0AAU7CA97_9BACT</name>
<comment type="catalytic activity">
    <reaction evidence="5">
        <text>a 2'-deoxyadenosine in DNA + S-adenosyl-L-methionine = an N(6)-methyl-2'-deoxyadenosine in DNA + S-adenosyl-L-homocysteine + H(+)</text>
        <dbReference type="Rhea" id="RHEA:15197"/>
        <dbReference type="Rhea" id="RHEA-COMP:12418"/>
        <dbReference type="Rhea" id="RHEA-COMP:12419"/>
        <dbReference type="ChEBI" id="CHEBI:15378"/>
        <dbReference type="ChEBI" id="CHEBI:57856"/>
        <dbReference type="ChEBI" id="CHEBI:59789"/>
        <dbReference type="ChEBI" id="CHEBI:90615"/>
        <dbReference type="ChEBI" id="CHEBI:90616"/>
        <dbReference type="EC" id="2.1.1.72"/>
    </reaction>
</comment>
<dbReference type="PANTHER" id="PTHR33841:SF1">
    <property type="entry name" value="DNA METHYLTRANSFERASE A"/>
    <property type="match status" value="1"/>
</dbReference>
<dbReference type="Pfam" id="PF20466">
    <property type="entry name" value="MmeI_TRD"/>
    <property type="match status" value="1"/>
</dbReference>
<dbReference type="RefSeq" id="WP_406694810.1">
    <property type="nucleotide sequence ID" value="NZ_CP155447.1"/>
</dbReference>
<keyword evidence="4" id="KW-0949">S-adenosyl-L-methionine</keyword>
<dbReference type="GO" id="GO:0003676">
    <property type="term" value="F:nucleic acid binding"/>
    <property type="evidence" value="ECO:0007669"/>
    <property type="project" value="InterPro"/>
</dbReference>
<evidence type="ECO:0000256" key="2">
    <source>
        <dbReference type="ARBA" id="ARBA00022603"/>
    </source>
</evidence>
<feature type="compositionally biased region" description="Acidic residues" evidence="6">
    <location>
        <begin position="1445"/>
        <end position="1468"/>
    </location>
</feature>
<evidence type="ECO:0000256" key="4">
    <source>
        <dbReference type="ARBA" id="ARBA00022691"/>
    </source>
</evidence>
<feature type="compositionally biased region" description="Low complexity" evidence="6">
    <location>
        <begin position="7"/>
        <end position="17"/>
    </location>
</feature>
<dbReference type="PANTHER" id="PTHR33841">
    <property type="entry name" value="DNA METHYLTRANSFERASE YEEA-RELATED"/>
    <property type="match status" value="1"/>
</dbReference>
<dbReference type="SUPFAM" id="SSF53335">
    <property type="entry name" value="S-adenosyl-L-methionine-dependent methyltransferases"/>
    <property type="match status" value="1"/>
</dbReference>
<dbReference type="PRINTS" id="PR00507">
    <property type="entry name" value="N12N6MTFRASE"/>
</dbReference>
<evidence type="ECO:0000256" key="5">
    <source>
        <dbReference type="ARBA" id="ARBA00047942"/>
    </source>
</evidence>
<dbReference type="InterPro" id="IPR011639">
    <property type="entry name" value="MethylTrfase_TaqI-like_dom"/>
</dbReference>
<feature type="region of interest" description="Disordered" evidence="6">
    <location>
        <begin position="609"/>
        <end position="632"/>
    </location>
</feature>
<proteinExistence type="predicted"/>
<gene>
    <name evidence="9" type="ORF">V5E97_27575</name>
</gene>
<dbReference type="InterPro" id="IPR050953">
    <property type="entry name" value="N4_N6_ade-DNA_methylase"/>
</dbReference>
<dbReference type="InterPro" id="IPR046820">
    <property type="entry name" value="MmeI_TRD"/>
</dbReference>
<feature type="region of interest" description="Disordered" evidence="6">
    <location>
        <begin position="1438"/>
        <end position="1468"/>
    </location>
</feature>
<evidence type="ECO:0000313" key="9">
    <source>
        <dbReference type="EMBL" id="XBH02067.1"/>
    </source>
</evidence>
<feature type="region of interest" description="Disordered" evidence="6">
    <location>
        <begin position="1"/>
        <end position="27"/>
    </location>
</feature>
<dbReference type="InterPro" id="IPR002052">
    <property type="entry name" value="DNA_methylase_N6_adenine_CS"/>
</dbReference>
<dbReference type="Pfam" id="PF07669">
    <property type="entry name" value="Eco57I"/>
    <property type="match status" value="1"/>
</dbReference>
<dbReference type="GO" id="GO:0032259">
    <property type="term" value="P:methylation"/>
    <property type="evidence" value="ECO:0007669"/>
    <property type="project" value="UniProtKB-KW"/>
</dbReference>
<organism evidence="9">
    <name type="scientific">Singulisphaera sp. Ch08</name>
    <dbReference type="NCBI Taxonomy" id="3120278"/>
    <lineage>
        <taxon>Bacteria</taxon>
        <taxon>Pseudomonadati</taxon>
        <taxon>Planctomycetota</taxon>
        <taxon>Planctomycetia</taxon>
        <taxon>Isosphaerales</taxon>
        <taxon>Isosphaeraceae</taxon>
        <taxon>Singulisphaera</taxon>
    </lineage>
</organism>
<dbReference type="GO" id="GO:0006304">
    <property type="term" value="P:DNA modification"/>
    <property type="evidence" value="ECO:0007669"/>
    <property type="project" value="InterPro"/>
</dbReference>
<feature type="domain" description="Type II methyltransferase M.TaqI-like" evidence="7">
    <location>
        <begin position="715"/>
        <end position="985"/>
    </location>
</feature>
<dbReference type="EC" id="2.1.1.72" evidence="1"/>
<accession>A0AAU7CA97</accession>
<keyword evidence="2 9" id="KW-0489">Methyltransferase</keyword>
<feature type="region of interest" description="Disordered" evidence="6">
    <location>
        <begin position="129"/>
        <end position="155"/>
    </location>
</feature>
<evidence type="ECO:0000259" key="7">
    <source>
        <dbReference type="Pfam" id="PF07669"/>
    </source>
</evidence>
<dbReference type="GO" id="GO:0009007">
    <property type="term" value="F:site-specific DNA-methyltransferase (adenine-specific) activity"/>
    <property type="evidence" value="ECO:0007669"/>
    <property type="project" value="UniProtKB-EC"/>
</dbReference>
<sequence length="1468" mass="165054">MARRRATPTTATATTPRGAKTNANTNSKDRTLYTHNLWLNYLKPVSLGLVFSPSALRAAQIELPLQAADAQRALEALTIPRPATDDESTDNENPPRTLRSTSEFLTGFLDWKPNLLDVFRPSPTARMFAGQGHQQELTPESDAGDTPLEPPVPDELRHDLPQYDDTLEPSFAYRWPQQAPDDAGSTPWCLLGLDVPPDVDLDRKPPEADDTTWVESPQKKFERLLYETGIPLGLIVQGTTLRLVYRPEEQQSGYITFPLDPLLKPAGRLACSALKAILSHQRIHQLPSRQRLHHILAESRKFQNEVSTQLAEQVLAALFELLKGFEAADEESRGLLLRGLRDRSDRTHEIYEGLLTVLMRLVFLLYAEEREMFPADALFMENYSIAGLFARLVEDEARHPDTMDQRYGAWAHLVALFRLVYGGVAYEDLSKPTPDSRRVTIPARHGDLFRPDRFPFLEGPSIDVQAESETETETAIETRHLPRVPDGTILRVLRNLLYLKEERLSYRSLEVEQIGSVYEAIMGYRVETARGRSVAIRPEKRNGAPVTVDLEELLAAPATKRAERFKKLTDRKLPTAAATALRNARSEDDLAAALDRLIDRRLTPAPVPAGSLVFQPSPERRRSGSHYTPRTLTGPIVTKALEPILRRLGPNPTPEAILALKVCDPAMGSGAFLVEAMRQLARLLVEAWSHHGNPPRIPADETPILFASRLIAQRCLYGVDKNRMAMDLAKLSLWLATLAKDHAFSFLDHNFRHGDSLVGLSLAQIEACHWAPDAQQGFVSASLRHRVAEVLKRREQILTASDFTSYQKLSDLRVEADKPLDFLRFLGDAVIGVFFEGGTASAKERRRDDLSLTIRDYLNDAIDMPTRLVLRREIEQASSVLQRMETPLDPFHWEVEFPEVFLGPRADGSLERQADGGFDAIVGNPPFMGGRKIRGGYGVEYLNWLTTGYLQSKGNADIVAFFYRRAYDLLREEGVFGLIATNTIGQGDTRSTGLRWICNQGGTIYAARKRVNWPGEAAVVVSVVHIHKGGTTGPIELDGHNVPCITAFLFHSGGHEDPTRLHANLRKSFVGSYILGMGFTFDDTDKTGIASPITLAKADELAKSGERTVSMEELIATDPRNQERIFPYIGGKEVNDSPTHANHRYVINFNEMTELDARRWPSLMKLLELKVRPERLKKAKDVAAWPWWQHWRSRSELYSAIREQDHVLVAPIVTNKLSFTFISSNHVFTHKLMIFKHASAKNFSILQSSCHDLWARFTTSTMKDDLNYSNTDCFETFPFPDGWETNASLEAIGQEYYDYRAQLMAVSTKGLTKTYNRFHDPKERSPEIVRLRDLHTAMDRAVLAAYGWPDIDTTCGFDLDYCESEAADDAMPDTLERLETGRYFFESAAEALAFASELEAGAKLPWRYRWRPEVRDEVLARLLLLNKARAESERLAGLTPLADLAGDDEESVLDDEDVDDNGESDDDG</sequence>
<dbReference type="Gene3D" id="3.40.50.150">
    <property type="entry name" value="Vaccinia Virus protein VP39"/>
    <property type="match status" value="2"/>
</dbReference>
<evidence type="ECO:0000256" key="3">
    <source>
        <dbReference type="ARBA" id="ARBA00022679"/>
    </source>
</evidence>
<dbReference type="PROSITE" id="PS00092">
    <property type="entry name" value="N6_MTASE"/>
    <property type="match status" value="1"/>
</dbReference>
<evidence type="ECO:0000256" key="1">
    <source>
        <dbReference type="ARBA" id="ARBA00011900"/>
    </source>
</evidence>
<evidence type="ECO:0000259" key="8">
    <source>
        <dbReference type="Pfam" id="PF20466"/>
    </source>
</evidence>
<evidence type="ECO:0000256" key="6">
    <source>
        <dbReference type="SAM" id="MobiDB-lite"/>
    </source>
</evidence>
<protein>
    <recommendedName>
        <fullName evidence="1">site-specific DNA-methyltransferase (adenine-specific)</fullName>
        <ecNumber evidence="1">2.1.1.72</ecNumber>
    </recommendedName>
</protein>
<feature type="domain" description="MmeI-like target recognition" evidence="8">
    <location>
        <begin position="1111"/>
        <end position="1281"/>
    </location>
</feature>
<dbReference type="InterPro" id="IPR029063">
    <property type="entry name" value="SAM-dependent_MTases_sf"/>
</dbReference>
<reference evidence="9" key="1">
    <citation type="submission" date="2024-05" db="EMBL/GenBank/DDBJ databases">
        <title>Planctomycetes of the genus Singulisphaera possess chitinolytic capabilities.</title>
        <authorList>
            <person name="Ivanova A."/>
        </authorList>
    </citation>
    <scope>NUCLEOTIDE SEQUENCE</scope>
    <source>
        <strain evidence="9">Ch08T</strain>
    </source>
</reference>
<feature type="region of interest" description="Disordered" evidence="6">
    <location>
        <begin position="79"/>
        <end position="99"/>
    </location>
</feature>
<keyword evidence="3" id="KW-0808">Transferase</keyword>